<feature type="compositionally biased region" description="Basic and acidic residues" evidence="1">
    <location>
        <begin position="251"/>
        <end position="261"/>
    </location>
</feature>
<feature type="compositionally biased region" description="Low complexity" evidence="1">
    <location>
        <begin position="54"/>
        <end position="66"/>
    </location>
</feature>
<dbReference type="Proteomes" id="UP001497497">
    <property type="component" value="Unassembled WGS sequence"/>
</dbReference>
<dbReference type="InterPro" id="IPR007718">
    <property type="entry name" value="Srp40_C"/>
</dbReference>
<dbReference type="GO" id="GO:0005730">
    <property type="term" value="C:nucleolus"/>
    <property type="evidence" value="ECO:0007669"/>
    <property type="project" value="InterPro"/>
</dbReference>
<keyword evidence="4" id="KW-1185">Reference proteome</keyword>
<accession>A0AAV2IGF9</accession>
<evidence type="ECO:0000313" key="4">
    <source>
        <dbReference type="Proteomes" id="UP001497497"/>
    </source>
</evidence>
<name>A0AAV2IGF9_LYMST</name>
<reference evidence="3 4" key="1">
    <citation type="submission" date="2024-04" db="EMBL/GenBank/DDBJ databases">
        <authorList>
            <consortium name="Genoscope - CEA"/>
            <person name="William W."/>
        </authorList>
    </citation>
    <scope>NUCLEOTIDE SEQUENCE [LARGE SCALE GENOMIC DNA]</scope>
</reference>
<dbReference type="InterPro" id="IPR039191">
    <property type="entry name" value="Nopp140-like"/>
</dbReference>
<feature type="compositionally biased region" description="Basic residues" evidence="1">
    <location>
        <begin position="299"/>
        <end position="312"/>
    </location>
</feature>
<evidence type="ECO:0000256" key="1">
    <source>
        <dbReference type="SAM" id="MobiDB-lite"/>
    </source>
</evidence>
<protein>
    <recommendedName>
        <fullName evidence="2">Srp40 C-terminal domain-containing protein</fullName>
    </recommendedName>
</protein>
<organism evidence="3 4">
    <name type="scientific">Lymnaea stagnalis</name>
    <name type="common">Great pond snail</name>
    <name type="synonym">Helix stagnalis</name>
    <dbReference type="NCBI Taxonomy" id="6523"/>
    <lineage>
        <taxon>Eukaryota</taxon>
        <taxon>Metazoa</taxon>
        <taxon>Spiralia</taxon>
        <taxon>Lophotrochozoa</taxon>
        <taxon>Mollusca</taxon>
        <taxon>Gastropoda</taxon>
        <taxon>Heterobranchia</taxon>
        <taxon>Euthyneura</taxon>
        <taxon>Panpulmonata</taxon>
        <taxon>Hygrophila</taxon>
        <taxon>Lymnaeoidea</taxon>
        <taxon>Lymnaeidae</taxon>
        <taxon>Lymnaea</taxon>
    </lineage>
</organism>
<proteinExistence type="predicted"/>
<comment type="caution">
    <text evidence="3">The sequence shown here is derived from an EMBL/GenBank/DDBJ whole genome shotgun (WGS) entry which is preliminary data.</text>
</comment>
<dbReference type="PANTHER" id="PTHR23216:SF1">
    <property type="entry name" value="NUCLEOLAR AND COILED-BODY PHOSPHOPROTEIN 1"/>
    <property type="match status" value="1"/>
</dbReference>
<evidence type="ECO:0000313" key="3">
    <source>
        <dbReference type="EMBL" id="CAL1546149.1"/>
    </source>
</evidence>
<feature type="region of interest" description="Disordered" evidence="1">
    <location>
        <begin position="299"/>
        <end position="331"/>
    </location>
</feature>
<evidence type="ECO:0000259" key="2">
    <source>
        <dbReference type="Pfam" id="PF05022"/>
    </source>
</evidence>
<feature type="region of interest" description="Disordered" evidence="1">
    <location>
        <begin position="1"/>
        <end position="265"/>
    </location>
</feature>
<feature type="compositionally biased region" description="Polar residues" evidence="1">
    <location>
        <begin position="156"/>
        <end position="236"/>
    </location>
</feature>
<dbReference type="EMBL" id="CAXITT010000778">
    <property type="protein sequence ID" value="CAL1546149.1"/>
    <property type="molecule type" value="Genomic_DNA"/>
</dbReference>
<gene>
    <name evidence="3" type="ORF">GSLYS_00019526001</name>
</gene>
<feature type="domain" description="Srp40 C-terminal" evidence="2">
    <location>
        <begin position="255"/>
        <end position="327"/>
    </location>
</feature>
<dbReference type="GO" id="GO:0005654">
    <property type="term" value="C:nucleoplasm"/>
    <property type="evidence" value="ECO:0007669"/>
    <property type="project" value="TreeGrafter"/>
</dbReference>
<feature type="non-terminal residue" evidence="3">
    <location>
        <position position="1"/>
    </location>
</feature>
<dbReference type="Pfam" id="PF05022">
    <property type="entry name" value="SRP40_C"/>
    <property type="match status" value="1"/>
</dbReference>
<feature type="compositionally biased region" description="Low complexity" evidence="1">
    <location>
        <begin position="143"/>
        <end position="155"/>
    </location>
</feature>
<dbReference type="PANTHER" id="PTHR23216">
    <property type="entry name" value="NUCLEOLAR AND COILED-BODY PHOSPHOPROTEIN 1"/>
    <property type="match status" value="1"/>
</dbReference>
<dbReference type="AlphaFoldDB" id="A0AAV2IGF9"/>
<sequence length="331" mass="35076">SSSEDEKKPTVKKPVAATSKPTVPAAKVAKKPESSDSDSSSSEDEKKSAVKKQVAATSKPTAPAAKVAKKQESSDSDSSSSEDEKKPAAAKPLVGAANAVKKQSSDSDSDSTSDDSKKVIKSVNTSNKNSTRLSKDTSDSDSDSSSSNDGNSNFSVATPSLLSKSSKPVESSTPSENSIKSKQKVSSETSESSNDDVLQNSVNKTPSSKLNLSQKQNINYSDSSFSTNGTPKSNGFLTPGGDASQSQGKRTPNEPFRRVKSEQIYVDPKFRDNSFEAKSGARGSWGEKANKDLIVTRGKGFKHEKTKKKRGSYRGGPIDTAVHSIKFDDSE</sequence>